<dbReference type="STRING" id="948102.BKG76_06790"/>
<dbReference type="CDD" id="cd07742">
    <property type="entry name" value="metallo-hydrolase-like_MBL-fold"/>
    <property type="match status" value="1"/>
</dbReference>
<comment type="similarity">
    <text evidence="1">Belongs to the metallo-beta-lactamase superfamily.</text>
</comment>
<name>A0A1S1L7G9_9MYCO</name>
<dbReference type="PANTHER" id="PTHR42978">
    <property type="entry name" value="QUORUM-QUENCHING LACTONASE YTNP-RELATED-RELATED"/>
    <property type="match status" value="1"/>
</dbReference>
<accession>A0A1S1L7G9</accession>
<evidence type="ECO:0000259" key="5">
    <source>
        <dbReference type="SMART" id="SM00849"/>
    </source>
</evidence>
<dbReference type="OrthoDB" id="3196337at2"/>
<dbReference type="Proteomes" id="UP000179616">
    <property type="component" value="Unassembled WGS sequence"/>
</dbReference>
<dbReference type="InterPro" id="IPR051013">
    <property type="entry name" value="MBL_superfamily_lactonases"/>
</dbReference>
<evidence type="ECO:0000256" key="4">
    <source>
        <dbReference type="ARBA" id="ARBA00022833"/>
    </source>
</evidence>
<dbReference type="SUPFAM" id="SSF56281">
    <property type="entry name" value="Metallo-hydrolase/oxidoreductase"/>
    <property type="match status" value="1"/>
</dbReference>
<organism evidence="6 7">
    <name type="scientific">Mycobacteroides franklinii</name>
    <dbReference type="NCBI Taxonomy" id="948102"/>
    <lineage>
        <taxon>Bacteria</taxon>
        <taxon>Bacillati</taxon>
        <taxon>Actinomycetota</taxon>
        <taxon>Actinomycetes</taxon>
        <taxon>Mycobacteriales</taxon>
        <taxon>Mycobacteriaceae</taxon>
        <taxon>Mycobacteroides</taxon>
    </lineage>
</organism>
<reference evidence="6 7" key="1">
    <citation type="submission" date="2016-10" db="EMBL/GenBank/DDBJ databases">
        <title>Evaluation of Human, Veterinary and Environmental Mycobacterium chelonae Isolates by Core Genome Phylogenomic Analysis, Targeted Gene Comparison, and Anti-microbial Susceptibility Patterns: A Tale of Mistaken Identities.</title>
        <authorList>
            <person name="Fogelson S.B."/>
            <person name="Camus A.C."/>
            <person name="Lorenz W."/>
            <person name="Vasireddy R."/>
            <person name="Vasireddy S."/>
            <person name="Smith T."/>
            <person name="Brown-Elliott B.A."/>
            <person name="Wallace R.J.Jr."/>
            <person name="Hasan N.A."/>
            <person name="Reischl U."/>
            <person name="Sanchez S."/>
        </authorList>
    </citation>
    <scope>NUCLEOTIDE SEQUENCE [LARGE SCALE GENOMIC DNA]</scope>
    <source>
        <strain evidence="6 7">1559</strain>
    </source>
</reference>
<dbReference type="Gene3D" id="3.60.15.10">
    <property type="entry name" value="Ribonuclease Z/Hydroxyacylglutathione hydrolase-like"/>
    <property type="match status" value="1"/>
</dbReference>
<dbReference type="AlphaFoldDB" id="A0A1S1L7G9"/>
<dbReference type="SMART" id="SM00849">
    <property type="entry name" value="Lactamase_B"/>
    <property type="match status" value="1"/>
</dbReference>
<keyword evidence="4" id="KW-0862">Zinc</keyword>
<evidence type="ECO:0000313" key="7">
    <source>
        <dbReference type="Proteomes" id="UP000179616"/>
    </source>
</evidence>
<dbReference type="EMBL" id="MLIK01000008">
    <property type="protein sequence ID" value="OHU28938.1"/>
    <property type="molecule type" value="Genomic_DNA"/>
</dbReference>
<dbReference type="Pfam" id="PF00753">
    <property type="entry name" value="Lactamase_B"/>
    <property type="match status" value="1"/>
</dbReference>
<sequence length="262" mass="28712">MKVHHLNCGTMAFGFVDHCLVVETSSSGLVLVDTGFGLDCIRNPRLLGWTRHIVGPVLREEETAVRQIEALGYDATDVRHILLTHLDYDHTGGLADFPAATVHVHGPEYRASRQPTVVDRIRYRTEQLCAHGVNWAVNELDGGDSWFGFDAVRDIDGLPPEILVVPLYGHSRGHVGVAVQTGDRWLLHAGDAYTEPHAIGTGALATASRAVHMITAHPSYPRAQLRNMRRLTELVADHADHVTVFCSHDSAVFARLAPQTSG</sequence>
<dbReference type="InterPro" id="IPR001279">
    <property type="entry name" value="Metallo-B-lactamas"/>
</dbReference>
<evidence type="ECO:0000256" key="1">
    <source>
        <dbReference type="ARBA" id="ARBA00007749"/>
    </source>
</evidence>
<protein>
    <submittedName>
        <fullName evidence="6">MBL fold metallo-hydrolase</fullName>
    </submittedName>
</protein>
<keyword evidence="2" id="KW-0479">Metal-binding</keyword>
<comment type="caution">
    <text evidence="6">The sequence shown here is derived from an EMBL/GenBank/DDBJ whole genome shotgun (WGS) entry which is preliminary data.</text>
</comment>
<evidence type="ECO:0000256" key="3">
    <source>
        <dbReference type="ARBA" id="ARBA00022801"/>
    </source>
</evidence>
<dbReference type="GeneID" id="57166504"/>
<evidence type="ECO:0000256" key="2">
    <source>
        <dbReference type="ARBA" id="ARBA00022723"/>
    </source>
</evidence>
<dbReference type="PANTHER" id="PTHR42978:SF3">
    <property type="entry name" value="BLR3078 PROTEIN"/>
    <property type="match status" value="1"/>
</dbReference>
<feature type="domain" description="Metallo-beta-lactamase" evidence="5">
    <location>
        <begin position="16"/>
        <end position="248"/>
    </location>
</feature>
<gene>
    <name evidence="6" type="ORF">BKG76_06790</name>
</gene>
<dbReference type="RefSeq" id="WP_070936948.1">
    <property type="nucleotide sequence ID" value="NZ_MLIK01000008.1"/>
</dbReference>
<dbReference type="GO" id="GO:0046872">
    <property type="term" value="F:metal ion binding"/>
    <property type="evidence" value="ECO:0007669"/>
    <property type="project" value="UniProtKB-KW"/>
</dbReference>
<keyword evidence="3 6" id="KW-0378">Hydrolase</keyword>
<proteinExistence type="inferred from homology"/>
<evidence type="ECO:0000313" key="6">
    <source>
        <dbReference type="EMBL" id="OHU28938.1"/>
    </source>
</evidence>
<dbReference type="InterPro" id="IPR036866">
    <property type="entry name" value="RibonucZ/Hydroxyglut_hydro"/>
</dbReference>
<dbReference type="GO" id="GO:0016787">
    <property type="term" value="F:hydrolase activity"/>
    <property type="evidence" value="ECO:0007669"/>
    <property type="project" value="UniProtKB-KW"/>
</dbReference>